<sequence length="160" mass="17581">MLKPNSLRATLLASVPGLNVDPDRLQIFLDEGRIIATGAHSHSFEYAYTLNAIITEYAGHADAIVVPVLSWLHVNQPDLLDNPDKRRDGFVFEADLLSHGGVDLSLKIQLTERVVVRQGEGGALTAEHCSEPPDDPRADVERWTLFIKGEPVASWPPVLP</sequence>
<dbReference type="Proteomes" id="UP001061302">
    <property type="component" value="Chromosome"/>
</dbReference>
<evidence type="ECO:0000313" key="1">
    <source>
        <dbReference type="EMBL" id="UXY16730.1"/>
    </source>
</evidence>
<dbReference type="RefSeq" id="WP_263126119.1">
    <property type="nucleotide sequence ID" value="NZ_CP106753.1"/>
</dbReference>
<organism evidence="1 2">
    <name type="scientific">Chitiniphilus purpureus</name>
    <dbReference type="NCBI Taxonomy" id="2981137"/>
    <lineage>
        <taxon>Bacteria</taxon>
        <taxon>Pseudomonadati</taxon>
        <taxon>Pseudomonadota</taxon>
        <taxon>Betaproteobacteria</taxon>
        <taxon>Neisseriales</taxon>
        <taxon>Chitinibacteraceae</taxon>
        <taxon>Chitiniphilus</taxon>
    </lineage>
</organism>
<protein>
    <submittedName>
        <fullName evidence="1">Phage tail protein</fullName>
    </submittedName>
</protein>
<dbReference type="InterPro" id="IPR009678">
    <property type="entry name" value="Phage_tail_completion_R"/>
</dbReference>
<dbReference type="Pfam" id="PF06891">
    <property type="entry name" value="P2_Phage_GpR"/>
    <property type="match status" value="1"/>
</dbReference>
<accession>A0ABY6DQV2</accession>
<dbReference type="EMBL" id="CP106753">
    <property type="protein sequence ID" value="UXY16730.1"/>
    <property type="molecule type" value="Genomic_DNA"/>
</dbReference>
<gene>
    <name evidence="1" type="ORF">N8I74_06825</name>
</gene>
<evidence type="ECO:0000313" key="2">
    <source>
        <dbReference type="Proteomes" id="UP001061302"/>
    </source>
</evidence>
<proteinExistence type="predicted"/>
<keyword evidence="2" id="KW-1185">Reference proteome</keyword>
<name>A0ABY6DQV2_9NEIS</name>
<reference evidence="1" key="1">
    <citation type="submission" date="2022-10" db="EMBL/GenBank/DDBJ databases">
        <title>Chitiniphilus purpureus sp. nov., a novel chitin-degrading bacterium isolated from crawfish pond sediment.</title>
        <authorList>
            <person name="Li K."/>
        </authorList>
    </citation>
    <scope>NUCLEOTIDE SEQUENCE</scope>
    <source>
        <strain evidence="1">CD1</strain>
    </source>
</reference>